<dbReference type="PANTHER" id="PTHR20275">
    <property type="entry name" value="NAD KINASE"/>
    <property type="match status" value="1"/>
</dbReference>
<dbReference type="AlphaFoldDB" id="A0A1H5RNB2"/>
<comment type="similarity">
    <text evidence="6">Belongs to the NAD kinase family.</text>
</comment>
<sequence length="281" mass="31230">MKNFFIVANPLKDREGLYSNRICQYIKNMGGTCSIYSYELIGNACNYTDCKNIPEGVECIIVLGGDGTLIQASDDLNGLNLPFLGVNIGTLGYLTDTDMANVYDTIDLLFKDQYLIDERMMLNGQIYRDDKLIFEETALNDVVLNRSGNLSIMEYDVYVNDEYLTTYMADGVILSTATGSTAYSLSAGGPIIQPNANLILMTAICPHSLNSRSIIFGAEDCVTIVIKDNKKAADRRVATFDGEKFIDCLPGDKIKVCRSKKIAKFIKTNKASFLERIRDKM</sequence>
<dbReference type="RefSeq" id="WP_103952042.1">
    <property type="nucleotide sequence ID" value="NZ_FNUL01000001.1"/>
</dbReference>
<feature type="binding site" evidence="6">
    <location>
        <begin position="181"/>
        <end position="186"/>
    </location>
    <ligand>
        <name>NAD(+)</name>
        <dbReference type="ChEBI" id="CHEBI:57540"/>
    </ligand>
</feature>
<dbReference type="GO" id="GO:0005524">
    <property type="term" value="F:ATP binding"/>
    <property type="evidence" value="ECO:0007669"/>
    <property type="project" value="UniProtKB-KW"/>
</dbReference>
<dbReference type="GO" id="GO:0019674">
    <property type="term" value="P:NAD+ metabolic process"/>
    <property type="evidence" value="ECO:0007669"/>
    <property type="project" value="InterPro"/>
</dbReference>
<keyword evidence="6" id="KW-0067">ATP-binding</keyword>
<dbReference type="GO" id="GO:0003951">
    <property type="term" value="F:NAD+ kinase activity"/>
    <property type="evidence" value="ECO:0007669"/>
    <property type="project" value="UniProtKB-UniRule"/>
</dbReference>
<comment type="catalytic activity">
    <reaction evidence="5 6">
        <text>NAD(+) + ATP = ADP + NADP(+) + H(+)</text>
        <dbReference type="Rhea" id="RHEA:18629"/>
        <dbReference type="ChEBI" id="CHEBI:15378"/>
        <dbReference type="ChEBI" id="CHEBI:30616"/>
        <dbReference type="ChEBI" id="CHEBI:57540"/>
        <dbReference type="ChEBI" id="CHEBI:58349"/>
        <dbReference type="ChEBI" id="CHEBI:456216"/>
        <dbReference type="EC" id="2.7.1.23"/>
    </reaction>
</comment>
<evidence type="ECO:0000256" key="4">
    <source>
        <dbReference type="ARBA" id="ARBA00023027"/>
    </source>
</evidence>
<keyword evidence="4 6" id="KW-0520">NAD</keyword>
<evidence type="ECO:0000256" key="3">
    <source>
        <dbReference type="ARBA" id="ARBA00022857"/>
    </source>
</evidence>
<evidence type="ECO:0000256" key="2">
    <source>
        <dbReference type="ARBA" id="ARBA00022777"/>
    </source>
</evidence>
<dbReference type="InterPro" id="IPR017437">
    <property type="entry name" value="ATP-NAD_kinase_PpnK-typ_C"/>
</dbReference>
<feature type="active site" description="Proton acceptor" evidence="6">
    <location>
        <position position="66"/>
    </location>
</feature>
<dbReference type="PANTHER" id="PTHR20275:SF0">
    <property type="entry name" value="NAD KINASE"/>
    <property type="match status" value="1"/>
</dbReference>
<gene>
    <name evidence="6" type="primary">nadK</name>
    <name evidence="7" type="ORF">SAMN05216537_101185</name>
</gene>
<reference evidence="7 8" key="1">
    <citation type="submission" date="2016-10" db="EMBL/GenBank/DDBJ databases">
        <authorList>
            <person name="de Groot N.N."/>
        </authorList>
    </citation>
    <scope>NUCLEOTIDE SEQUENCE [LARGE SCALE GENOMIC DNA]</scope>
    <source>
        <strain evidence="7 8">D15d</strain>
    </source>
</reference>
<dbReference type="GO" id="GO:0005737">
    <property type="term" value="C:cytoplasm"/>
    <property type="evidence" value="ECO:0007669"/>
    <property type="project" value="UniProtKB-SubCell"/>
</dbReference>
<keyword evidence="2 6" id="KW-0418">Kinase</keyword>
<dbReference type="InterPro" id="IPR002504">
    <property type="entry name" value="NADK"/>
</dbReference>
<evidence type="ECO:0000313" key="7">
    <source>
        <dbReference type="EMBL" id="SEF39829.1"/>
    </source>
</evidence>
<protein>
    <recommendedName>
        <fullName evidence="6">NAD kinase</fullName>
        <ecNumber evidence="6">2.7.1.23</ecNumber>
    </recommendedName>
    <alternativeName>
        <fullName evidence="6">ATP-dependent NAD kinase</fullName>
    </alternativeName>
</protein>
<dbReference type="EMBL" id="FNUL01000001">
    <property type="protein sequence ID" value="SEF39829.1"/>
    <property type="molecule type" value="Genomic_DNA"/>
</dbReference>
<comment type="caution">
    <text evidence="6">Lacks conserved residue(s) required for the propagation of feature annotation.</text>
</comment>
<dbReference type="HAMAP" id="MF_00361">
    <property type="entry name" value="NAD_kinase"/>
    <property type="match status" value="1"/>
</dbReference>
<proteinExistence type="inferred from homology"/>
<dbReference type="GO" id="GO:0006741">
    <property type="term" value="P:NADP+ biosynthetic process"/>
    <property type="evidence" value="ECO:0007669"/>
    <property type="project" value="UniProtKB-UniRule"/>
</dbReference>
<keyword evidence="1 6" id="KW-0808">Transferase</keyword>
<dbReference type="Pfam" id="PF20143">
    <property type="entry name" value="NAD_kinase_C"/>
    <property type="match status" value="1"/>
</dbReference>
<keyword evidence="6" id="KW-0547">Nucleotide-binding</keyword>
<name>A0A1H5RNB2_9FIRM</name>
<dbReference type="GO" id="GO:0046872">
    <property type="term" value="F:metal ion binding"/>
    <property type="evidence" value="ECO:0007669"/>
    <property type="project" value="UniProtKB-UniRule"/>
</dbReference>
<feature type="binding site" evidence="6">
    <location>
        <begin position="140"/>
        <end position="141"/>
    </location>
    <ligand>
        <name>NAD(+)</name>
        <dbReference type="ChEBI" id="CHEBI:57540"/>
    </ligand>
</feature>
<dbReference type="GO" id="GO:0051287">
    <property type="term" value="F:NAD binding"/>
    <property type="evidence" value="ECO:0007669"/>
    <property type="project" value="UniProtKB-ARBA"/>
</dbReference>
<keyword evidence="8" id="KW-1185">Reference proteome</keyword>
<dbReference type="Gene3D" id="3.40.50.10330">
    <property type="entry name" value="Probable inorganic polyphosphate/atp-NAD kinase, domain 1"/>
    <property type="match status" value="1"/>
</dbReference>
<evidence type="ECO:0000256" key="5">
    <source>
        <dbReference type="ARBA" id="ARBA00047925"/>
    </source>
</evidence>
<evidence type="ECO:0000313" key="8">
    <source>
        <dbReference type="Proteomes" id="UP000236726"/>
    </source>
</evidence>
<comment type="subcellular location">
    <subcellularLocation>
        <location evidence="6">Cytoplasm</location>
    </subcellularLocation>
</comment>
<accession>A0A1H5RNB2</accession>
<evidence type="ECO:0000256" key="6">
    <source>
        <dbReference type="HAMAP-Rule" id="MF_00361"/>
    </source>
</evidence>
<organism evidence="7 8">
    <name type="scientific">Lachnospira multipara</name>
    <dbReference type="NCBI Taxonomy" id="28051"/>
    <lineage>
        <taxon>Bacteria</taxon>
        <taxon>Bacillati</taxon>
        <taxon>Bacillota</taxon>
        <taxon>Clostridia</taxon>
        <taxon>Lachnospirales</taxon>
        <taxon>Lachnospiraceae</taxon>
        <taxon>Lachnospira</taxon>
    </lineage>
</organism>
<comment type="cofactor">
    <cofactor evidence="6">
        <name>a divalent metal cation</name>
        <dbReference type="ChEBI" id="CHEBI:60240"/>
    </cofactor>
</comment>
<comment type="function">
    <text evidence="6">Involved in the regulation of the intracellular balance of NAD and NADP, and is a key enzyme in the biosynthesis of NADP. Catalyzes specifically the phosphorylation on 2'-hydroxyl of the adenosine moiety of NAD to yield NADP.</text>
</comment>
<evidence type="ECO:0000256" key="1">
    <source>
        <dbReference type="ARBA" id="ARBA00022679"/>
    </source>
</evidence>
<feature type="binding site" evidence="6">
    <location>
        <position position="170"/>
    </location>
    <ligand>
        <name>NAD(+)</name>
        <dbReference type="ChEBI" id="CHEBI:57540"/>
    </ligand>
</feature>
<dbReference type="InterPro" id="IPR017438">
    <property type="entry name" value="ATP-NAD_kinase_N"/>
</dbReference>
<dbReference type="EC" id="2.7.1.23" evidence="6"/>
<dbReference type="InterPro" id="IPR016064">
    <property type="entry name" value="NAD/diacylglycerol_kinase_sf"/>
</dbReference>
<dbReference type="Pfam" id="PF01513">
    <property type="entry name" value="NAD_kinase"/>
    <property type="match status" value="1"/>
</dbReference>
<dbReference type="Gene3D" id="2.60.200.30">
    <property type="entry name" value="Probable inorganic polyphosphate/atp-NAD kinase, domain 2"/>
    <property type="match status" value="1"/>
</dbReference>
<keyword evidence="3 6" id="KW-0521">NADP</keyword>
<dbReference type="SUPFAM" id="SSF111331">
    <property type="entry name" value="NAD kinase/diacylglycerol kinase-like"/>
    <property type="match status" value="1"/>
</dbReference>
<keyword evidence="6" id="KW-0963">Cytoplasm</keyword>
<dbReference type="Proteomes" id="UP000236726">
    <property type="component" value="Unassembled WGS sequence"/>
</dbReference>
<feature type="binding site" evidence="6">
    <location>
        <begin position="66"/>
        <end position="67"/>
    </location>
    <ligand>
        <name>NAD(+)</name>
        <dbReference type="ChEBI" id="CHEBI:57540"/>
    </ligand>
</feature>